<dbReference type="SUPFAM" id="SSF52317">
    <property type="entry name" value="Class I glutamine amidotransferase-like"/>
    <property type="match status" value="1"/>
</dbReference>
<dbReference type="Pfam" id="PF23357">
    <property type="entry name" value="DUF7088"/>
    <property type="match status" value="1"/>
</dbReference>
<keyword evidence="1" id="KW-0812">Transmembrane</keyword>
<evidence type="ECO:0000259" key="3">
    <source>
        <dbReference type="Pfam" id="PF23357"/>
    </source>
</evidence>
<feature type="domain" description="DUF7088" evidence="3">
    <location>
        <begin position="46"/>
        <end position="115"/>
    </location>
</feature>
<protein>
    <recommendedName>
        <fullName evidence="6">ABC transporter</fullName>
    </recommendedName>
</protein>
<dbReference type="AlphaFoldDB" id="A0A657PQQ9"/>
<feature type="transmembrane region" description="Helical" evidence="1">
    <location>
        <begin position="12"/>
        <end position="32"/>
    </location>
</feature>
<name>A0A657PQQ9_9GAMM</name>
<feature type="transmembrane region" description="Helical" evidence="1">
    <location>
        <begin position="420"/>
        <end position="443"/>
    </location>
</feature>
<evidence type="ECO:0000313" key="5">
    <source>
        <dbReference type="Proteomes" id="UP000250928"/>
    </source>
</evidence>
<comment type="caution">
    <text evidence="4">The sequence shown here is derived from an EMBL/GenBank/DDBJ whole genome shotgun (WGS) entry which is preliminary data.</text>
</comment>
<dbReference type="InterPro" id="IPR019196">
    <property type="entry name" value="ABC_transp_unknown"/>
</dbReference>
<dbReference type="Proteomes" id="UP000250928">
    <property type="component" value="Unassembled WGS sequence"/>
</dbReference>
<accession>A0A657PQQ9</accession>
<dbReference type="Pfam" id="PF09822">
    <property type="entry name" value="ABC_transp_aux"/>
    <property type="match status" value="1"/>
</dbReference>
<evidence type="ECO:0000256" key="1">
    <source>
        <dbReference type="SAM" id="Phobius"/>
    </source>
</evidence>
<keyword evidence="1" id="KW-0472">Membrane</keyword>
<sequence>MTDTAHRSMSRWFEAAGFHLLLLTAAALLGWLSHQYNLAWDWSDSARNSLHPASRALIARLDAPLRITSFAPENPVLRGQILEVLERYRRLQPLIEIDFVNPAMEPTRTRELGIQVAGELHLSYQGRSENLRVIDEQSISNTIQRLLLRTERWIVGIQGHGERRLDGQANHDLGSLGAELTRKGYRVRELPLGTQGDLPANTGVLVIASPQRDYLAGELRAIERHIEGGGSLLWLLEPDQGPHPAQLLELLGITPLPGTVVDPNAADLGLDNPAIAIVNAYPDHPAVEHFRLVTLYPQAAALSLQPTASWQARALLTTLPRTWNETGPLKGRVARDPQQGELAGPLVLGYSLERRIHDKTQRVIVLGDGDFLSNTYIGNGGNLDLGINLLRWLSGDEGLLDIPSRVANDLLLQLSDTQGAIIGLGFLLILPVALFTAGGLVWWRRGRA</sequence>
<evidence type="ECO:0000259" key="2">
    <source>
        <dbReference type="Pfam" id="PF09822"/>
    </source>
</evidence>
<dbReference type="InterPro" id="IPR029062">
    <property type="entry name" value="Class_I_gatase-like"/>
</dbReference>
<dbReference type="EMBL" id="PQCO01000178">
    <property type="protein sequence ID" value="PUE02546.1"/>
    <property type="molecule type" value="Genomic_DNA"/>
</dbReference>
<keyword evidence="1" id="KW-1133">Transmembrane helix</keyword>
<evidence type="ECO:0000313" key="4">
    <source>
        <dbReference type="EMBL" id="PUE02546.1"/>
    </source>
</evidence>
<proteinExistence type="predicted"/>
<feature type="domain" description="ABC-type uncharacterised transport system" evidence="2">
    <location>
        <begin position="157"/>
        <end position="380"/>
    </location>
</feature>
<dbReference type="InterPro" id="IPR055396">
    <property type="entry name" value="DUF7088"/>
</dbReference>
<gene>
    <name evidence="4" type="ORF">C3L24_05945</name>
</gene>
<evidence type="ECO:0008006" key="6">
    <source>
        <dbReference type="Google" id="ProtNLM"/>
    </source>
</evidence>
<organism evidence="4 5">
    <name type="scientific">Candidatus Sedimenticola endophacoides</name>
    <dbReference type="NCBI Taxonomy" id="2548426"/>
    <lineage>
        <taxon>Bacteria</taxon>
        <taxon>Pseudomonadati</taxon>
        <taxon>Pseudomonadota</taxon>
        <taxon>Gammaproteobacteria</taxon>
        <taxon>Chromatiales</taxon>
        <taxon>Sedimenticolaceae</taxon>
        <taxon>Sedimenticola</taxon>
    </lineage>
</organism>
<reference evidence="4 5" key="1">
    <citation type="submission" date="2018-01" db="EMBL/GenBank/DDBJ databases">
        <title>Novel co-symbiosis in the lucinid bivalve Phacoides pectinatus.</title>
        <authorList>
            <person name="Lim S.J."/>
            <person name="Davis B.G."/>
            <person name="Gill D.E."/>
            <person name="Engel A.S."/>
            <person name="Anderson L.C."/>
            <person name="Campbell B.J."/>
        </authorList>
    </citation>
    <scope>NUCLEOTIDE SEQUENCE [LARGE SCALE GENOMIC DNA]</scope>
    <source>
        <strain evidence="4">N3_P5</strain>
    </source>
</reference>